<dbReference type="InterPro" id="IPR036691">
    <property type="entry name" value="Endo/exonu/phosph_ase_sf"/>
</dbReference>
<organism evidence="2 3">
    <name type="scientific">Rhodospirillum rubrum (strain ATCC 11170 / ATH 1.1.1 / DSM 467 / LMG 4362 / NCIMB 8255 / S1)</name>
    <dbReference type="NCBI Taxonomy" id="269796"/>
    <lineage>
        <taxon>Bacteria</taxon>
        <taxon>Pseudomonadati</taxon>
        <taxon>Pseudomonadota</taxon>
        <taxon>Alphaproteobacteria</taxon>
        <taxon>Rhodospirillales</taxon>
        <taxon>Rhodospirillaceae</taxon>
        <taxon>Rhodospirillum</taxon>
    </lineage>
</organism>
<dbReference type="Gene3D" id="3.60.10.10">
    <property type="entry name" value="Endonuclease/exonuclease/phosphatase"/>
    <property type="match status" value="1"/>
</dbReference>
<proteinExistence type="predicted"/>
<dbReference type="EnsemblBacteria" id="ABC22821">
    <property type="protein sequence ID" value="ABC22821"/>
    <property type="gene ID" value="Rru_A2021"/>
</dbReference>
<dbReference type="AlphaFoldDB" id="Q2RSS4"/>
<dbReference type="HOGENOM" id="CLU_1128367_0_0_5"/>
<name>Q2RSS4_RHORT</name>
<evidence type="ECO:0000313" key="3">
    <source>
        <dbReference type="Proteomes" id="UP000001929"/>
    </source>
</evidence>
<keyword evidence="2" id="KW-0255">Endonuclease</keyword>
<dbReference type="EMBL" id="CP000230">
    <property type="protein sequence ID" value="ABC22821.1"/>
    <property type="molecule type" value="Genomic_DNA"/>
</dbReference>
<protein>
    <submittedName>
        <fullName evidence="2">Endonuclease/exonuclease/phosphatase</fullName>
    </submittedName>
</protein>
<sequence length="246" mass="27706">MRKIGEKTPPLIRVVCWNILHGGGRRVDAILTRIVRHRPDVLILTEFRNDASGQRLRAGLRDIGLWYEHFVPTHKTSNGVLIAARDYVDAVQPLDTTVRKPHLLLEGLVAGLSVIGVYMPMGEAKTPYWEAVVAAARRREASPTLVIGDFNTGKHFIDEKGTSLVSAPFMNRMEEAGFVDLWRARNPEGREFTWFSHKGNGFRLDHAFASPSLAARVTDVFYSHAERLDRISDHSALILDIQAWTE</sequence>
<dbReference type="SUPFAM" id="SSF56219">
    <property type="entry name" value="DNase I-like"/>
    <property type="match status" value="1"/>
</dbReference>
<accession>Q2RSS4</accession>
<dbReference type="GO" id="GO:0006281">
    <property type="term" value="P:DNA repair"/>
    <property type="evidence" value="ECO:0007669"/>
    <property type="project" value="InterPro"/>
</dbReference>
<dbReference type="InterPro" id="IPR005135">
    <property type="entry name" value="Endo/exonuclease/phosphatase"/>
</dbReference>
<dbReference type="InterPro" id="IPR037493">
    <property type="entry name" value="ExoIII-like"/>
</dbReference>
<dbReference type="GO" id="GO:0004519">
    <property type="term" value="F:endonuclease activity"/>
    <property type="evidence" value="ECO:0007669"/>
    <property type="project" value="UniProtKB-KW"/>
</dbReference>
<keyword evidence="3" id="KW-1185">Reference proteome</keyword>
<dbReference type="PhylomeDB" id="Q2RSS4"/>
<dbReference type="PANTHER" id="PTHR43250">
    <property type="entry name" value="EXODEOXYRIBONUCLEASE III"/>
    <property type="match status" value="1"/>
</dbReference>
<evidence type="ECO:0000313" key="2">
    <source>
        <dbReference type="EMBL" id="ABC22821.1"/>
    </source>
</evidence>
<dbReference type="eggNOG" id="COG0708">
    <property type="taxonomic scope" value="Bacteria"/>
</dbReference>
<evidence type="ECO:0000259" key="1">
    <source>
        <dbReference type="Pfam" id="PF03372"/>
    </source>
</evidence>
<keyword evidence="2" id="KW-0540">Nuclease</keyword>
<reference evidence="2 3" key="1">
    <citation type="journal article" date="2011" name="Stand. Genomic Sci.">
        <title>Complete genome sequence of Rhodospirillum rubrum type strain (S1).</title>
        <authorList>
            <person name="Munk A.C."/>
            <person name="Copeland A."/>
            <person name="Lucas S."/>
            <person name="Lapidus A."/>
            <person name="Del Rio T.G."/>
            <person name="Barry K."/>
            <person name="Detter J.C."/>
            <person name="Hammon N."/>
            <person name="Israni S."/>
            <person name="Pitluck S."/>
            <person name="Brettin T."/>
            <person name="Bruce D."/>
            <person name="Han C."/>
            <person name="Tapia R."/>
            <person name="Gilna P."/>
            <person name="Schmutz J."/>
            <person name="Larimer F."/>
            <person name="Land M."/>
            <person name="Kyrpides N.C."/>
            <person name="Mavromatis K."/>
            <person name="Richardson P."/>
            <person name="Rohde M."/>
            <person name="Goker M."/>
            <person name="Klenk H.P."/>
            <person name="Zhang Y."/>
            <person name="Roberts G.P."/>
            <person name="Reslewic S."/>
            <person name="Schwartz D.C."/>
        </authorList>
    </citation>
    <scope>NUCLEOTIDE SEQUENCE [LARGE SCALE GENOMIC DNA]</scope>
    <source>
        <strain evidence="3">ATCC 11170 / ATH 1.1.1 / DSM 467 / LMG 4362 / NCIMB 8255 / S1</strain>
    </source>
</reference>
<dbReference type="STRING" id="269796.Rru_A2021"/>
<gene>
    <name evidence="2" type="ordered locus">Rru_A2021</name>
</gene>
<dbReference type="Proteomes" id="UP000001929">
    <property type="component" value="Chromosome"/>
</dbReference>
<feature type="domain" description="Endonuclease/exonuclease/phosphatase" evidence="1">
    <location>
        <begin position="17"/>
        <end position="234"/>
    </location>
</feature>
<dbReference type="GO" id="GO:0008311">
    <property type="term" value="F:double-stranded DNA 3'-5' DNA exonuclease activity"/>
    <property type="evidence" value="ECO:0007669"/>
    <property type="project" value="InterPro"/>
</dbReference>
<dbReference type="Pfam" id="PF03372">
    <property type="entry name" value="Exo_endo_phos"/>
    <property type="match status" value="1"/>
</dbReference>
<dbReference type="PATRIC" id="fig|269796.9.peg.2107"/>
<dbReference type="PANTHER" id="PTHR43250:SF2">
    <property type="entry name" value="EXODEOXYRIBONUCLEASE III"/>
    <property type="match status" value="1"/>
</dbReference>
<keyword evidence="2" id="KW-0378">Hydrolase</keyword>
<dbReference type="KEGG" id="rru:Rru_A2021"/>